<dbReference type="SMART" id="SM01016">
    <property type="entry name" value="Arg_tRNA_synt_N"/>
    <property type="match status" value="1"/>
</dbReference>
<dbReference type="Gene3D" id="3.30.1360.70">
    <property type="entry name" value="Arginyl tRNA synthetase N-terminal domain"/>
    <property type="match status" value="1"/>
</dbReference>
<evidence type="ECO:0000256" key="9">
    <source>
        <dbReference type="ARBA" id="ARBA00023146"/>
    </source>
</evidence>
<dbReference type="SUPFAM" id="SSF47323">
    <property type="entry name" value="Anticodon-binding domain of a subclass of class I aminoacyl-tRNA synthetases"/>
    <property type="match status" value="1"/>
</dbReference>
<feature type="short sequence motif" description="'HIGH' region" evidence="11">
    <location>
        <begin position="121"/>
        <end position="131"/>
    </location>
</feature>
<dbReference type="InterPro" id="IPR009080">
    <property type="entry name" value="tRNAsynth_Ia_anticodon-bd"/>
</dbReference>
<dbReference type="Gene3D" id="3.40.50.620">
    <property type="entry name" value="HUPs"/>
    <property type="match status" value="1"/>
</dbReference>
<evidence type="ECO:0000256" key="11">
    <source>
        <dbReference type="HAMAP-Rule" id="MF_00123"/>
    </source>
</evidence>
<evidence type="ECO:0000259" key="13">
    <source>
        <dbReference type="SMART" id="SM00836"/>
    </source>
</evidence>
<evidence type="ECO:0000256" key="5">
    <source>
        <dbReference type="ARBA" id="ARBA00022598"/>
    </source>
</evidence>
<comment type="catalytic activity">
    <reaction evidence="10 11">
        <text>tRNA(Arg) + L-arginine + ATP = L-arginyl-tRNA(Arg) + AMP + diphosphate</text>
        <dbReference type="Rhea" id="RHEA:20301"/>
        <dbReference type="Rhea" id="RHEA-COMP:9658"/>
        <dbReference type="Rhea" id="RHEA-COMP:9673"/>
        <dbReference type="ChEBI" id="CHEBI:30616"/>
        <dbReference type="ChEBI" id="CHEBI:32682"/>
        <dbReference type="ChEBI" id="CHEBI:33019"/>
        <dbReference type="ChEBI" id="CHEBI:78442"/>
        <dbReference type="ChEBI" id="CHEBI:78513"/>
        <dbReference type="ChEBI" id="CHEBI:456215"/>
        <dbReference type="EC" id="6.1.1.19"/>
    </reaction>
</comment>
<evidence type="ECO:0000256" key="1">
    <source>
        <dbReference type="ARBA" id="ARBA00004496"/>
    </source>
</evidence>
<evidence type="ECO:0000313" key="16">
    <source>
        <dbReference type="Proteomes" id="UP000248188"/>
    </source>
</evidence>
<comment type="caution">
    <text evidence="15">The sequence shown here is derived from an EMBL/GenBank/DDBJ whole genome shotgun (WGS) entry which is preliminary data.</text>
</comment>
<dbReference type="EMBL" id="QJRN01000004">
    <property type="protein sequence ID" value="PYC40106.1"/>
    <property type="molecule type" value="Genomic_DNA"/>
</dbReference>
<evidence type="ECO:0000256" key="12">
    <source>
        <dbReference type="RuleBase" id="RU363038"/>
    </source>
</evidence>
<feature type="domain" description="Arginyl tRNA synthetase N-terminal" evidence="14">
    <location>
        <begin position="5"/>
        <end position="86"/>
    </location>
</feature>
<dbReference type="HAMAP" id="MF_00123">
    <property type="entry name" value="Arg_tRNA_synth"/>
    <property type="match status" value="1"/>
</dbReference>
<evidence type="ECO:0000256" key="2">
    <source>
        <dbReference type="ARBA" id="ARBA00005594"/>
    </source>
</evidence>
<evidence type="ECO:0000256" key="10">
    <source>
        <dbReference type="ARBA" id="ARBA00049339"/>
    </source>
</evidence>
<dbReference type="GO" id="GO:0004814">
    <property type="term" value="F:arginine-tRNA ligase activity"/>
    <property type="evidence" value="ECO:0007669"/>
    <property type="project" value="UniProtKB-UniRule"/>
</dbReference>
<dbReference type="InterPro" id="IPR005148">
    <property type="entry name" value="Arg-tRNA-synth_N"/>
</dbReference>
<dbReference type="InterPro" id="IPR036695">
    <property type="entry name" value="Arg-tRNA-synth_N_sf"/>
</dbReference>
<evidence type="ECO:0000256" key="4">
    <source>
        <dbReference type="ARBA" id="ARBA00022490"/>
    </source>
</evidence>
<dbReference type="NCBIfam" id="TIGR00456">
    <property type="entry name" value="argS"/>
    <property type="match status" value="1"/>
</dbReference>
<dbReference type="InterPro" id="IPR001278">
    <property type="entry name" value="Arg-tRNA-ligase"/>
</dbReference>
<keyword evidence="8 11" id="KW-0648">Protein biosynthesis</keyword>
<dbReference type="RefSeq" id="WP_110651937.1">
    <property type="nucleotide sequence ID" value="NZ_CP063455.1"/>
</dbReference>
<keyword evidence="6 11" id="KW-0547">Nucleotide-binding</keyword>
<dbReference type="Proteomes" id="UP000248188">
    <property type="component" value="Unassembled WGS sequence"/>
</dbReference>
<dbReference type="InterPro" id="IPR035684">
    <property type="entry name" value="ArgRS_core"/>
</dbReference>
<dbReference type="Gene3D" id="1.10.730.10">
    <property type="entry name" value="Isoleucyl-tRNA Synthetase, Domain 1"/>
    <property type="match status" value="1"/>
</dbReference>
<keyword evidence="4 11" id="KW-0963">Cytoplasm</keyword>
<name>A0A9Q6IIS2_9PSED</name>
<dbReference type="InterPro" id="IPR008909">
    <property type="entry name" value="DALR_anticod-bd"/>
</dbReference>
<dbReference type="CDD" id="cd07956">
    <property type="entry name" value="Anticodon_Ia_Arg"/>
    <property type="match status" value="1"/>
</dbReference>
<dbReference type="FunFam" id="3.40.50.620:FF:000116">
    <property type="entry name" value="Arginine--tRNA ligase"/>
    <property type="match status" value="1"/>
</dbReference>
<evidence type="ECO:0000259" key="14">
    <source>
        <dbReference type="SMART" id="SM01016"/>
    </source>
</evidence>
<evidence type="ECO:0000256" key="7">
    <source>
        <dbReference type="ARBA" id="ARBA00022840"/>
    </source>
</evidence>
<gene>
    <name evidence="11" type="primary">argS</name>
    <name evidence="15" type="ORF">DMX08_08820</name>
</gene>
<dbReference type="PANTHER" id="PTHR11956">
    <property type="entry name" value="ARGINYL-TRNA SYNTHETASE"/>
    <property type="match status" value="1"/>
</dbReference>
<sequence length="570" mass="63873">MSVMRILDQRFAAALNGLGATDSPPVIQLASRPEFGDFQMSGVMAAAKKLGLAPRELALQLVERVDLRGIAEHLQIAGPGFINISLSKDFLRERLEHALLTRNLGVEPQPAKRVMVEYASVNLAKEMHVGHLRGSIIGDALARINLFMGQDVILQSHVGDWGTQFGMLLAYMKEATDTCRQDYELRDLNRFYQQAKLRFDESADFARRARDYVVRLQQGDAEVLRMWHTFVEVSLSHSLDIFQRLGLLLKQSDIRGESFYNDDLQPLVQALQDKGLLTESQGARVVMLAEYANKEGQEAAFIVQKQGGGFLYATTDLAAIRFRIRQLKLDRCLYVVDVRQSLHFQQLFLVARKAGFLPPQADFEHVSHGTIKGADGKPLKTKSGESVKLDALLTEAVERAEVLIAAKNNGLDPEARRHVARVVGIGALKYADLSRHRNTDYVFDWDAMLSFEGNTAPYLQYAYTRANRVLTRAGSVKEQGLQIIEPHEHSLAIELLRFEDVMLQVLRESLPHVLCAYLYGLATAFSRFYESCPVIADERVDGSRLKLCELTARTLKEGLGLLGIEVVDTM</sequence>
<accession>A0A9Q6IIS2</accession>
<evidence type="ECO:0000313" key="15">
    <source>
        <dbReference type="EMBL" id="PYC40106.1"/>
    </source>
</evidence>
<feature type="domain" description="DALR anticodon binding" evidence="13">
    <location>
        <begin position="459"/>
        <end position="570"/>
    </location>
</feature>
<proteinExistence type="inferred from homology"/>
<comment type="subunit">
    <text evidence="3 11">Monomer.</text>
</comment>
<dbReference type="PRINTS" id="PR01038">
    <property type="entry name" value="TRNASYNTHARG"/>
</dbReference>
<evidence type="ECO:0000256" key="6">
    <source>
        <dbReference type="ARBA" id="ARBA00022741"/>
    </source>
</evidence>
<dbReference type="GO" id="GO:0005524">
    <property type="term" value="F:ATP binding"/>
    <property type="evidence" value="ECO:0007669"/>
    <property type="project" value="UniProtKB-UniRule"/>
</dbReference>
<keyword evidence="7 11" id="KW-0067">ATP-binding</keyword>
<dbReference type="SUPFAM" id="SSF55190">
    <property type="entry name" value="Arginyl-tRNA synthetase (ArgRS), N-terminal 'additional' domain"/>
    <property type="match status" value="1"/>
</dbReference>
<dbReference type="Pfam" id="PF03485">
    <property type="entry name" value="Arg_tRNA_synt_N"/>
    <property type="match status" value="1"/>
</dbReference>
<dbReference type="SUPFAM" id="SSF52374">
    <property type="entry name" value="Nucleotidylyl transferase"/>
    <property type="match status" value="1"/>
</dbReference>
<dbReference type="SMART" id="SM00836">
    <property type="entry name" value="DALR_1"/>
    <property type="match status" value="1"/>
</dbReference>
<dbReference type="Pfam" id="PF00750">
    <property type="entry name" value="tRNA-synt_1d"/>
    <property type="match status" value="1"/>
</dbReference>
<dbReference type="AlphaFoldDB" id="A0A9Q6IIS2"/>
<dbReference type="EC" id="6.1.1.19" evidence="11"/>
<comment type="similarity">
    <text evidence="2 11 12">Belongs to the class-I aminoacyl-tRNA synthetase family.</text>
</comment>
<evidence type="ECO:0000256" key="3">
    <source>
        <dbReference type="ARBA" id="ARBA00011245"/>
    </source>
</evidence>
<reference evidence="15 16" key="1">
    <citation type="submission" date="2018-06" db="EMBL/GenBank/DDBJ databases">
        <title>Pseudomonas diversity within urban Lake Michigan freshwaters.</title>
        <authorList>
            <person name="Batrich M."/>
            <person name="Hatzopoulos T."/>
            <person name="Putonti C."/>
        </authorList>
    </citation>
    <scope>NUCLEOTIDE SEQUENCE [LARGE SCALE GENOMIC DNA]</scope>
    <source>
        <strain evidence="15 16">MB-090624</strain>
    </source>
</reference>
<dbReference type="Pfam" id="PF05746">
    <property type="entry name" value="DALR_1"/>
    <property type="match status" value="1"/>
</dbReference>
<organism evidence="15 16">
    <name type="scientific">Pseudomonas protegens</name>
    <dbReference type="NCBI Taxonomy" id="380021"/>
    <lineage>
        <taxon>Bacteria</taxon>
        <taxon>Pseudomonadati</taxon>
        <taxon>Pseudomonadota</taxon>
        <taxon>Gammaproteobacteria</taxon>
        <taxon>Pseudomonadales</taxon>
        <taxon>Pseudomonadaceae</taxon>
        <taxon>Pseudomonas</taxon>
    </lineage>
</organism>
<dbReference type="GO" id="GO:0006420">
    <property type="term" value="P:arginyl-tRNA aminoacylation"/>
    <property type="evidence" value="ECO:0007669"/>
    <property type="project" value="UniProtKB-UniRule"/>
</dbReference>
<dbReference type="FunFam" id="1.10.730.10:FF:000006">
    <property type="entry name" value="Arginyl-tRNA synthetase 2, mitochondrial"/>
    <property type="match status" value="1"/>
</dbReference>
<evidence type="ECO:0000256" key="8">
    <source>
        <dbReference type="ARBA" id="ARBA00022917"/>
    </source>
</evidence>
<dbReference type="InterPro" id="IPR014729">
    <property type="entry name" value="Rossmann-like_a/b/a_fold"/>
</dbReference>
<dbReference type="GO" id="GO:0005737">
    <property type="term" value="C:cytoplasm"/>
    <property type="evidence" value="ECO:0007669"/>
    <property type="project" value="UniProtKB-SubCell"/>
</dbReference>
<dbReference type="PANTHER" id="PTHR11956:SF5">
    <property type="entry name" value="ARGININE--TRNA LIGASE, CYTOPLASMIC"/>
    <property type="match status" value="1"/>
</dbReference>
<keyword evidence="9 11" id="KW-0030">Aminoacyl-tRNA synthetase</keyword>
<comment type="subcellular location">
    <subcellularLocation>
        <location evidence="1 11">Cytoplasm</location>
    </subcellularLocation>
</comment>
<keyword evidence="5 11" id="KW-0436">Ligase</keyword>
<protein>
    <recommendedName>
        <fullName evidence="11">Arginine--tRNA ligase</fullName>
        <ecNumber evidence="11">6.1.1.19</ecNumber>
    </recommendedName>
    <alternativeName>
        <fullName evidence="11">Arginyl-tRNA synthetase</fullName>
        <shortName evidence="11">ArgRS</shortName>
    </alternativeName>
</protein>